<proteinExistence type="predicted"/>
<organism evidence="1 2">
    <name type="scientific">Bifidobacterium olomucense</name>
    <dbReference type="NCBI Taxonomy" id="2675324"/>
    <lineage>
        <taxon>Bacteria</taxon>
        <taxon>Bacillati</taxon>
        <taxon>Actinomycetota</taxon>
        <taxon>Actinomycetes</taxon>
        <taxon>Bifidobacteriales</taxon>
        <taxon>Bifidobacteriaceae</taxon>
        <taxon>Bifidobacterium</taxon>
    </lineage>
</organism>
<evidence type="ECO:0000313" key="1">
    <source>
        <dbReference type="EMBL" id="NMM97493.1"/>
    </source>
</evidence>
<evidence type="ECO:0000313" key="2">
    <source>
        <dbReference type="Proteomes" id="UP000543419"/>
    </source>
</evidence>
<comment type="caution">
    <text evidence="1">The sequence shown here is derived from an EMBL/GenBank/DDBJ whole genome shotgun (WGS) entry which is preliminary data.</text>
</comment>
<sequence>MAMKLAPGWSKEYDCATLRIEGVSDDEAERIVPDELLSVYPTSKTVRLMQSICLYRTKEKIRDGWGIVRDNKNVYWQIGLDDPDLRFEWAPQNKDKGVSVSGSSKRGFRKKERLAEDYNQPAFIIGALMLGRYGYRAEAAIGGVSEAKVVENESSVIGTSVADFEKLVKNDEKYRKGFKQVFGEDAEPDDEPDEDDVKLLLAARKYGVYKLFGENRIGAMRPELAAGRLQLGVDELQAILRLMSQVEGVHNVLKLTRFLVRENGKPAMHVVSGDGSLDDIKLGPFEDPQQDILVPTGGLALNQIAPLVGQRPFDLLCMSLVWPMVCQNDEGGYVLMSDDGGTGKSMFVKGFTRMFHSIAASGIKLNELMKGGFEAGLQYMNLMGKDYAIVEEAEKVTSDCMPPLNELTTGNMQIARWHGGSQAFWCHVLVILTTNKPDEMPDINAVGRRRVTITLQKSPTEEWHAPMLDGRGKRMQYTDTRTEAKQVLSRYDYVASTDYCLAEMLWHGVKLLRERQAQRKQGFEGMLAELSMDDQSNAANAITRHDPEVTELIRTLHDDQYARDLMNGVSKDPQTGIVASPKFPETMLPHLTNREAFLDQNGISWKRDKKNDPRRTLDGKRQRVIALNPDKLRKAWGMVPSKPKVTGDLTMEQLIERINGYLMDRCGAGYTAELVTSDTHNVEPDTTQLLFHAPNTSICLTMAAEVSDGNTISLPGCKVNLTDSNGKAIKAVTDIDGLAGLLRTAKKGASYGEPIPELKEAISND</sequence>
<dbReference type="EMBL" id="JAAIIG010000002">
    <property type="protein sequence ID" value="NMM97493.1"/>
    <property type="molecule type" value="Genomic_DNA"/>
</dbReference>
<dbReference type="RefSeq" id="WP_169240344.1">
    <property type="nucleotide sequence ID" value="NZ_JAAIIG010000002.1"/>
</dbReference>
<dbReference type="Proteomes" id="UP000543419">
    <property type="component" value="Unassembled WGS sequence"/>
</dbReference>
<reference evidence="1 2" key="1">
    <citation type="submission" date="2020-02" db="EMBL/GenBank/DDBJ databases">
        <title>Characterization of phylogenetic diversity of novel bifidobacterial species isolated in Czech ZOOs.</title>
        <authorList>
            <person name="Lugli G.A."/>
            <person name="Vera N.B."/>
            <person name="Ventura M."/>
        </authorList>
    </citation>
    <scope>NUCLEOTIDE SEQUENCE [LARGE SCALE GENOMIC DNA]</scope>
    <source>
        <strain evidence="1 2">DSM 109959</strain>
    </source>
</reference>
<accession>A0A7Y0EW41</accession>
<gene>
    <name evidence="1" type="ORF">G1C97_0442</name>
</gene>
<keyword evidence="2" id="KW-1185">Reference proteome</keyword>
<protein>
    <submittedName>
        <fullName evidence="1">Uncharacterized protein</fullName>
    </submittedName>
</protein>
<dbReference type="SUPFAM" id="SSF52540">
    <property type="entry name" value="P-loop containing nucleoside triphosphate hydrolases"/>
    <property type="match status" value="1"/>
</dbReference>
<name>A0A7Y0EW41_9BIFI</name>
<dbReference type="Gene3D" id="3.40.50.300">
    <property type="entry name" value="P-loop containing nucleotide triphosphate hydrolases"/>
    <property type="match status" value="1"/>
</dbReference>
<dbReference type="InterPro" id="IPR027417">
    <property type="entry name" value="P-loop_NTPase"/>
</dbReference>
<dbReference type="AlphaFoldDB" id="A0A7Y0EW41"/>